<reference evidence="1" key="1">
    <citation type="submission" date="2022-01" db="EMBL/GenBank/DDBJ databases">
        <title>Genome Sequence Resource for Two Populations of Ditylenchus destructor, the Migratory Endoparasitic Phytonematode.</title>
        <authorList>
            <person name="Zhang H."/>
            <person name="Lin R."/>
            <person name="Xie B."/>
        </authorList>
    </citation>
    <scope>NUCLEOTIDE SEQUENCE</scope>
    <source>
        <strain evidence="1">BazhouSP</strain>
    </source>
</reference>
<dbReference type="EMBL" id="JAKKPZ010000083">
    <property type="protein sequence ID" value="KAI1703401.1"/>
    <property type="molecule type" value="Genomic_DNA"/>
</dbReference>
<evidence type="ECO:0000313" key="2">
    <source>
        <dbReference type="Proteomes" id="UP001201812"/>
    </source>
</evidence>
<dbReference type="Gene3D" id="1.25.40.10">
    <property type="entry name" value="Tetratricopeptide repeat domain"/>
    <property type="match status" value="1"/>
</dbReference>
<dbReference type="InterPro" id="IPR011990">
    <property type="entry name" value="TPR-like_helical_dom_sf"/>
</dbReference>
<organism evidence="1 2">
    <name type="scientific">Ditylenchus destructor</name>
    <dbReference type="NCBI Taxonomy" id="166010"/>
    <lineage>
        <taxon>Eukaryota</taxon>
        <taxon>Metazoa</taxon>
        <taxon>Ecdysozoa</taxon>
        <taxon>Nematoda</taxon>
        <taxon>Chromadorea</taxon>
        <taxon>Rhabditida</taxon>
        <taxon>Tylenchina</taxon>
        <taxon>Tylenchomorpha</taxon>
        <taxon>Sphaerularioidea</taxon>
        <taxon>Anguinidae</taxon>
        <taxon>Anguininae</taxon>
        <taxon>Ditylenchus</taxon>
    </lineage>
</organism>
<gene>
    <name evidence="1" type="ORF">DdX_14943</name>
</gene>
<comment type="caution">
    <text evidence="1">The sequence shown here is derived from an EMBL/GenBank/DDBJ whole genome shotgun (WGS) entry which is preliminary data.</text>
</comment>
<dbReference type="AlphaFoldDB" id="A0AAD4MTL9"/>
<accession>A0AAD4MTL9</accession>
<name>A0AAD4MTL9_9BILA</name>
<protein>
    <submittedName>
        <fullName evidence="1">Uncharacterized protein</fullName>
    </submittedName>
</protein>
<sequence length="84" mass="9505">MQKALEAEEYYVAHQVCRMIYARLIADDEHEKLMKILQSTSSALDEAGETLSADDLRALQSDIAKKIAKAKRISNRKPVEIDLD</sequence>
<keyword evidence="2" id="KW-1185">Reference proteome</keyword>
<proteinExistence type="predicted"/>
<dbReference type="Proteomes" id="UP001201812">
    <property type="component" value="Unassembled WGS sequence"/>
</dbReference>
<evidence type="ECO:0000313" key="1">
    <source>
        <dbReference type="EMBL" id="KAI1703401.1"/>
    </source>
</evidence>